<sequence length="98" mass="10789">MEPLDASTQVLERRAQALVKESSDMAALALDRQVEAERLAAALTVKLQEQQEWQLKVDSIDAGDLPRYIEASGLLSLPALFCSVFCSGCYRTTSRWAG</sequence>
<dbReference type="AlphaFoldDB" id="A0AAD5DIZ5"/>
<keyword evidence="2" id="KW-1185">Reference proteome</keyword>
<organism evidence="1 2">
    <name type="scientific">Chlorella ohadii</name>
    <dbReference type="NCBI Taxonomy" id="2649997"/>
    <lineage>
        <taxon>Eukaryota</taxon>
        <taxon>Viridiplantae</taxon>
        <taxon>Chlorophyta</taxon>
        <taxon>core chlorophytes</taxon>
        <taxon>Trebouxiophyceae</taxon>
        <taxon>Chlorellales</taxon>
        <taxon>Chlorellaceae</taxon>
        <taxon>Chlorella clade</taxon>
        <taxon>Chlorella</taxon>
    </lineage>
</organism>
<evidence type="ECO:0000313" key="2">
    <source>
        <dbReference type="Proteomes" id="UP001205105"/>
    </source>
</evidence>
<accession>A0AAD5DIZ5</accession>
<reference evidence="1" key="1">
    <citation type="submission" date="2020-11" db="EMBL/GenBank/DDBJ databases">
        <title>Chlorella ohadii genome sequencing and assembly.</title>
        <authorList>
            <person name="Murik O."/>
            <person name="Treves H."/>
            <person name="Kedem I."/>
            <person name="Shotland Y."/>
            <person name="Kaplan A."/>
        </authorList>
    </citation>
    <scope>NUCLEOTIDE SEQUENCE</scope>
    <source>
        <strain evidence="1">1</strain>
    </source>
</reference>
<name>A0AAD5DIZ5_9CHLO</name>
<comment type="caution">
    <text evidence="1">The sequence shown here is derived from an EMBL/GenBank/DDBJ whole genome shotgun (WGS) entry which is preliminary data.</text>
</comment>
<protein>
    <submittedName>
        <fullName evidence="1">Uncharacterized protein</fullName>
    </submittedName>
</protein>
<dbReference type="EMBL" id="JADXDR010000160">
    <property type="protein sequence ID" value="KAI7837223.1"/>
    <property type="molecule type" value="Genomic_DNA"/>
</dbReference>
<dbReference type="Proteomes" id="UP001205105">
    <property type="component" value="Unassembled WGS sequence"/>
</dbReference>
<evidence type="ECO:0000313" key="1">
    <source>
        <dbReference type="EMBL" id="KAI7837223.1"/>
    </source>
</evidence>
<proteinExistence type="predicted"/>
<gene>
    <name evidence="1" type="ORF">COHA_008949</name>
</gene>